<dbReference type="Gene3D" id="3.40.50.150">
    <property type="entry name" value="Vaccinia Virus protein VP39"/>
    <property type="match status" value="1"/>
</dbReference>
<organism evidence="1 2">
    <name type="scientific">Zea mays</name>
    <name type="common">Maize</name>
    <dbReference type="NCBI Taxonomy" id="4577"/>
    <lineage>
        <taxon>Eukaryota</taxon>
        <taxon>Viridiplantae</taxon>
        <taxon>Streptophyta</taxon>
        <taxon>Embryophyta</taxon>
        <taxon>Tracheophyta</taxon>
        <taxon>Spermatophyta</taxon>
        <taxon>Magnoliopsida</taxon>
        <taxon>Liliopsida</taxon>
        <taxon>Poales</taxon>
        <taxon>Poaceae</taxon>
        <taxon>PACMAD clade</taxon>
        <taxon>Panicoideae</taxon>
        <taxon>Andropogonodae</taxon>
        <taxon>Andropogoneae</taxon>
        <taxon>Tripsacinae</taxon>
        <taxon>Zea</taxon>
    </lineage>
</organism>
<proteinExistence type="predicted"/>
<sequence length="115" mass="12418">LKLASTCLHRRQLKAITEGARWGRPKGEDAEKLREKLRQECLWKGTELAHGVADALFAVSPTEDLDGPIVHLPPPAVRLPREKHLGAGTSLPGLVAAKVGADVTLTDIAQTLLFL</sequence>
<evidence type="ECO:0000313" key="1">
    <source>
        <dbReference type="EnsemblPlants" id="Zm00001eb060690_P001"/>
    </source>
</evidence>
<dbReference type="AlphaFoldDB" id="A0A804M5I3"/>
<dbReference type="Proteomes" id="UP000007305">
    <property type="component" value="Chromosome 1"/>
</dbReference>
<reference evidence="1" key="2">
    <citation type="submission" date="2019-07" db="EMBL/GenBank/DDBJ databases">
        <authorList>
            <person name="Seetharam A."/>
            <person name="Woodhouse M."/>
            <person name="Cannon E."/>
        </authorList>
    </citation>
    <scope>NUCLEOTIDE SEQUENCE [LARGE SCALE GENOMIC DNA]</scope>
    <source>
        <strain evidence="1">cv. B73</strain>
    </source>
</reference>
<name>A0A804M5I3_MAIZE</name>
<evidence type="ECO:0000313" key="2">
    <source>
        <dbReference type="Proteomes" id="UP000007305"/>
    </source>
</evidence>
<dbReference type="Gramene" id="Zm00001eb060690_T001">
    <property type="protein sequence ID" value="Zm00001eb060690_P001"/>
    <property type="gene ID" value="Zm00001eb060690"/>
</dbReference>
<dbReference type="InParanoid" id="A0A804M5I3"/>
<reference evidence="2" key="1">
    <citation type="submission" date="2015-12" db="EMBL/GenBank/DDBJ databases">
        <title>Update maize B73 reference genome by single molecule sequencing technologies.</title>
        <authorList>
            <consortium name="Maize Genome Sequencing Project"/>
            <person name="Ware D."/>
        </authorList>
    </citation>
    <scope>NUCLEOTIDE SEQUENCE [LARGE SCALE GENOMIC DNA]</scope>
    <source>
        <strain evidence="2">cv. B73</strain>
    </source>
</reference>
<dbReference type="InterPro" id="IPR029063">
    <property type="entry name" value="SAM-dependent_MTases_sf"/>
</dbReference>
<reference evidence="1" key="3">
    <citation type="submission" date="2021-05" db="UniProtKB">
        <authorList>
            <consortium name="EnsemblPlants"/>
        </authorList>
    </citation>
    <scope>IDENTIFICATION</scope>
    <source>
        <strain evidence="1">cv. B73</strain>
    </source>
</reference>
<protein>
    <submittedName>
        <fullName evidence="1">Uncharacterized protein</fullName>
    </submittedName>
</protein>
<accession>A0A804M5I3</accession>
<dbReference type="EnsemblPlants" id="Zm00001eb060690_T001">
    <property type="protein sequence ID" value="Zm00001eb060690_P001"/>
    <property type="gene ID" value="Zm00001eb060690"/>
</dbReference>
<keyword evidence="2" id="KW-1185">Reference proteome</keyword>